<feature type="region of interest" description="Disordered" evidence="1">
    <location>
        <begin position="9"/>
        <end position="44"/>
    </location>
</feature>
<accession>A0AAE0F5V8</accession>
<comment type="caution">
    <text evidence="2">The sequence shown here is derived from an EMBL/GenBank/DDBJ whole genome shotgun (WGS) entry which is preliminary data.</text>
</comment>
<feature type="non-terminal residue" evidence="2">
    <location>
        <position position="1"/>
    </location>
</feature>
<gene>
    <name evidence="2" type="ORF">CYMTET_38243</name>
</gene>
<dbReference type="Proteomes" id="UP001190700">
    <property type="component" value="Unassembled WGS sequence"/>
</dbReference>
<dbReference type="EMBL" id="LGRX02025403">
    <property type="protein sequence ID" value="KAK3252457.1"/>
    <property type="molecule type" value="Genomic_DNA"/>
</dbReference>
<evidence type="ECO:0000256" key="1">
    <source>
        <dbReference type="SAM" id="MobiDB-lite"/>
    </source>
</evidence>
<keyword evidence="3" id="KW-1185">Reference proteome</keyword>
<reference evidence="2 3" key="1">
    <citation type="journal article" date="2015" name="Genome Biol. Evol.">
        <title>Comparative Genomics of a Bacterivorous Green Alga Reveals Evolutionary Causalities and Consequences of Phago-Mixotrophic Mode of Nutrition.</title>
        <authorList>
            <person name="Burns J.A."/>
            <person name="Paasch A."/>
            <person name="Narechania A."/>
            <person name="Kim E."/>
        </authorList>
    </citation>
    <scope>NUCLEOTIDE SEQUENCE [LARGE SCALE GENOMIC DNA]</scope>
    <source>
        <strain evidence="2 3">PLY_AMNH</strain>
    </source>
</reference>
<evidence type="ECO:0000313" key="3">
    <source>
        <dbReference type="Proteomes" id="UP001190700"/>
    </source>
</evidence>
<proteinExistence type="predicted"/>
<sequence length="166" mass="18880">DANWIIARRQKQMKDIRERQKAEQREMEQREKEERVLREQEAREAAAQNEARNLVAAASGGIAKFRAAAACVAKLVHLAKLTGVAISFGKVPKAQHEEWSHHSADVRVESLPRNNGPLMWKVPQQRPVPYSRQNKERDVAIWVKPGLFCTKKIAVKPEGENSMIPK</sequence>
<name>A0AAE0F5V8_9CHLO</name>
<evidence type="ECO:0000313" key="2">
    <source>
        <dbReference type="EMBL" id="KAK3252457.1"/>
    </source>
</evidence>
<protein>
    <submittedName>
        <fullName evidence="2">Uncharacterized protein</fullName>
    </submittedName>
</protein>
<feature type="compositionally biased region" description="Basic and acidic residues" evidence="1">
    <location>
        <begin position="12"/>
        <end position="44"/>
    </location>
</feature>
<organism evidence="2 3">
    <name type="scientific">Cymbomonas tetramitiformis</name>
    <dbReference type="NCBI Taxonomy" id="36881"/>
    <lineage>
        <taxon>Eukaryota</taxon>
        <taxon>Viridiplantae</taxon>
        <taxon>Chlorophyta</taxon>
        <taxon>Pyramimonadophyceae</taxon>
        <taxon>Pyramimonadales</taxon>
        <taxon>Pyramimonadaceae</taxon>
        <taxon>Cymbomonas</taxon>
    </lineage>
</organism>
<dbReference type="AlphaFoldDB" id="A0AAE0F5V8"/>